<feature type="coiled-coil region" evidence="1">
    <location>
        <begin position="364"/>
        <end position="419"/>
    </location>
</feature>
<dbReference type="InterPro" id="IPR051707">
    <property type="entry name" value="PI-Interact_SigTrans_Reg"/>
</dbReference>
<dbReference type="PANTHER" id="PTHR14336">
    <property type="entry name" value="TANDEM PH DOMAIN CONTAINING PROTEIN"/>
    <property type="match status" value="1"/>
</dbReference>
<name>A0AAX4PLR0_9CHLO</name>
<keyword evidence="5" id="KW-1185">Reference proteome</keyword>
<feature type="domain" description="PH" evidence="3">
    <location>
        <begin position="123"/>
        <end position="223"/>
    </location>
</feature>
<dbReference type="SMART" id="SM00233">
    <property type="entry name" value="PH"/>
    <property type="match status" value="1"/>
</dbReference>
<gene>
    <name evidence="4" type="ORF">HKI87_17g85020</name>
</gene>
<reference evidence="4 5" key="1">
    <citation type="submission" date="2024-03" db="EMBL/GenBank/DDBJ databases">
        <title>Complete genome sequence of the green alga Chloropicon roscoffensis RCC1871.</title>
        <authorList>
            <person name="Lemieux C."/>
            <person name="Pombert J.-F."/>
            <person name="Otis C."/>
            <person name="Turmel M."/>
        </authorList>
    </citation>
    <scope>NUCLEOTIDE SEQUENCE [LARGE SCALE GENOMIC DNA]</scope>
    <source>
        <strain evidence="4 5">RCC1871</strain>
    </source>
</reference>
<evidence type="ECO:0000313" key="4">
    <source>
        <dbReference type="EMBL" id="WZN66930.1"/>
    </source>
</evidence>
<keyword evidence="1" id="KW-0175">Coiled coil</keyword>
<dbReference type="InterPro" id="IPR011993">
    <property type="entry name" value="PH-like_dom_sf"/>
</dbReference>
<evidence type="ECO:0000256" key="1">
    <source>
        <dbReference type="SAM" id="Coils"/>
    </source>
</evidence>
<dbReference type="Pfam" id="PF00169">
    <property type="entry name" value="PH"/>
    <property type="match status" value="1"/>
</dbReference>
<dbReference type="Gene3D" id="2.30.29.30">
    <property type="entry name" value="Pleckstrin-homology domain (PH domain)/Phosphotyrosine-binding domain (PTB)"/>
    <property type="match status" value="1"/>
</dbReference>
<dbReference type="InterPro" id="IPR001849">
    <property type="entry name" value="PH_domain"/>
</dbReference>
<proteinExistence type="predicted"/>
<evidence type="ECO:0000256" key="2">
    <source>
        <dbReference type="SAM" id="MobiDB-lite"/>
    </source>
</evidence>
<accession>A0AAX4PLR0</accession>
<protein>
    <submittedName>
        <fullName evidence="4">PH domain-containing protein</fullName>
    </submittedName>
</protein>
<dbReference type="PROSITE" id="PS50003">
    <property type="entry name" value="PH_DOMAIN"/>
    <property type="match status" value="1"/>
</dbReference>
<organism evidence="4 5">
    <name type="scientific">Chloropicon roscoffensis</name>
    <dbReference type="NCBI Taxonomy" id="1461544"/>
    <lineage>
        <taxon>Eukaryota</taxon>
        <taxon>Viridiplantae</taxon>
        <taxon>Chlorophyta</taxon>
        <taxon>Chloropicophyceae</taxon>
        <taxon>Chloropicales</taxon>
        <taxon>Chloropicaceae</taxon>
        <taxon>Chloropicon</taxon>
    </lineage>
</organism>
<dbReference type="EMBL" id="CP151517">
    <property type="protein sequence ID" value="WZN66930.1"/>
    <property type="molecule type" value="Genomic_DNA"/>
</dbReference>
<sequence>MEKVDGETLRLVRRLKSGASSRVAEEAAADDAPAPASTTAGLEAPGGEDRGKGWDRIREVANNPQVGGEASTSAARALSLVPSDATDRRGSSADRHAIAEAPKQLFLPHLNLENRFLVSSQTAGHYGGWLLKRGSHMKVWRKRWFTVENECILYRKEPGAFEIRGSIPLCCVRNIFRTDNVKSKAKYENACICIKTDWRTYVLVAETALEARQWNFYLFRVWREVVTKARQTTHKIQNISSSDLIEETRLDPAGNDDEEGVGEAVRNDVSTANDLFVSQLKQADATRSIVVRRLWKLAYRLVVLNKSVVFAKDVAEMYKNQSDEVSRQRRGDTQTQRRAQETIRLLKKTLAKVNGLYEKEILRREAEEQVVAKLRLELMRARDVIAEKDGEIEGKDKENRRLEEDVMEYQSQVEQYYTQIKQSLPGWMAGVVADGNREGARAGVRRLTEK</sequence>
<evidence type="ECO:0000313" key="5">
    <source>
        <dbReference type="Proteomes" id="UP001472866"/>
    </source>
</evidence>
<dbReference type="Proteomes" id="UP001472866">
    <property type="component" value="Chromosome 17"/>
</dbReference>
<feature type="region of interest" description="Disordered" evidence="2">
    <location>
        <begin position="16"/>
        <end position="54"/>
    </location>
</feature>
<dbReference type="AlphaFoldDB" id="A0AAX4PLR0"/>
<evidence type="ECO:0000259" key="3">
    <source>
        <dbReference type="PROSITE" id="PS50003"/>
    </source>
</evidence>
<dbReference type="SUPFAM" id="SSF50729">
    <property type="entry name" value="PH domain-like"/>
    <property type="match status" value="1"/>
</dbReference>